<evidence type="ECO:0000256" key="13">
    <source>
        <dbReference type="SAM" id="MobiDB-lite"/>
    </source>
</evidence>
<dbReference type="GO" id="GO:0070286">
    <property type="term" value="P:axonemal dynein complex assembly"/>
    <property type="evidence" value="ECO:0007669"/>
    <property type="project" value="InterPro"/>
</dbReference>
<evidence type="ECO:0000256" key="3">
    <source>
        <dbReference type="ARBA" id="ARBA00022846"/>
    </source>
</evidence>
<evidence type="ECO:0000313" key="17">
    <source>
        <dbReference type="Proteomes" id="UP000317494"/>
    </source>
</evidence>
<comment type="similarity">
    <text evidence="9">Belongs to the DRC2 family.</text>
</comment>
<dbReference type="AlphaFoldDB" id="A0A507DCT9"/>
<evidence type="ECO:0000256" key="4">
    <source>
        <dbReference type="ARBA" id="ARBA00023054"/>
    </source>
</evidence>
<dbReference type="GO" id="GO:0003352">
    <property type="term" value="P:regulation of cilium movement"/>
    <property type="evidence" value="ECO:0007669"/>
    <property type="project" value="TreeGrafter"/>
</dbReference>
<evidence type="ECO:0000256" key="10">
    <source>
        <dbReference type="ARBA" id="ARBA00040899"/>
    </source>
</evidence>
<name>A0A507DCT9_9FUNG</name>
<reference evidence="17 18" key="1">
    <citation type="journal article" date="2019" name="Sci. Rep.">
        <title>Comparative genomics of chytrid fungi reveal insights into the obligate biotrophic and pathogenic lifestyle of Synchytrium endobioticum.</title>
        <authorList>
            <person name="van de Vossenberg B.T.L.H."/>
            <person name="Warris S."/>
            <person name="Nguyen H.D.T."/>
            <person name="van Gent-Pelzer M.P.E."/>
            <person name="Joly D.L."/>
            <person name="van de Geest H.C."/>
            <person name="Bonants P.J.M."/>
            <person name="Smith D.S."/>
            <person name="Levesque C.A."/>
            <person name="van der Lee T.A.J."/>
        </authorList>
    </citation>
    <scope>NUCLEOTIDE SEQUENCE [LARGE SCALE GENOMIC DNA]</scope>
    <source>
        <strain evidence="16 18">LEV6574</strain>
        <strain evidence="15 17">MB42</strain>
    </source>
</reference>
<evidence type="ECO:0000313" key="15">
    <source>
        <dbReference type="EMBL" id="TPX35184.1"/>
    </source>
</evidence>
<dbReference type="VEuPathDB" id="FungiDB:SeMB42_g07207"/>
<dbReference type="PANTHER" id="PTHR21625:SF0">
    <property type="entry name" value="DYNEIN REGULATORY COMPLEX SUBUNIT 2"/>
    <property type="match status" value="1"/>
</dbReference>
<feature type="domain" description="Dynein regulatory complex protein 1/2 N-terminal" evidence="14">
    <location>
        <begin position="22"/>
        <end position="113"/>
    </location>
</feature>
<sequence>MAKGAKSKKAGKGTKEDPEALRLKNDQLLEKLKQDIADEERAFKINTVNLQAKWRTIMKEAKSTELVHQLSILSATHQRYSDLKSAALANLQKDLLEAEEQYANAQSAHLNNVDALIDLQQDRLRHLQDQFNADVAYLESEFESERQEIGMRHLKSKTDILGIVNRMDIEFTDAEADAKHEFSSVKDDVKNKNLEEKHALRIQLEGTVEDLWRQFQSALNAYTSATEERKKQFEELKAKDLRNAKEIDYQMRKLAKLQESISSLKQKHSHILHTHESQLQGLRELRERISSQFQAMKLSMSISREREKRRLADLSVMSNQTIKLLRSRVDKAERIIKLAEMNNRMESDEERVWPFGKSTVPDVDEQAANGETVQEDSKSFAEGSKTDKNGGIHASIEELQLLSKFHYRYNRAALDRLALERSKARLLEENNQLRYVLKQYLDGISVSETTLKYENSLLVVNGRTNAPLKHIGGRTITVVEGGLAIRAQQLRC</sequence>
<comment type="function">
    <text evidence="11">Component of the nexin-dynein regulatory complex (N-DRC), a key regulator of ciliary/flagellar motility which maintains the alignment and integrity of the distal axoneme and regulates microtubule sliding in motile axonemes. Plays a critical role in the assembly of N-DRC and also stabilizes the assembly of multiple inner dynein arms and radial spokes. Coassembles with DRC1 to form a central scaffold needed for assembly of the N-DRC and its attachment to the outer doublet microtubules.</text>
</comment>
<keyword evidence="6" id="KW-0206">Cytoskeleton</keyword>
<dbReference type="Proteomes" id="UP000320475">
    <property type="component" value="Unassembled WGS sequence"/>
</dbReference>
<proteinExistence type="inferred from homology"/>
<evidence type="ECO:0000256" key="9">
    <source>
        <dbReference type="ARBA" id="ARBA00038424"/>
    </source>
</evidence>
<dbReference type="Proteomes" id="UP000317494">
    <property type="component" value="Unassembled WGS sequence"/>
</dbReference>
<keyword evidence="3" id="KW-0282">Flagellum</keyword>
<dbReference type="GO" id="GO:0005858">
    <property type="term" value="C:axonemal dynein complex"/>
    <property type="evidence" value="ECO:0007669"/>
    <property type="project" value="InterPro"/>
</dbReference>
<evidence type="ECO:0000259" key="14">
    <source>
        <dbReference type="Pfam" id="PF14772"/>
    </source>
</evidence>
<gene>
    <name evidence="16" type="ORF">SeLEV6574_g01503</name>
    <name evidence="15" type="ORF">SeMB42_g07207</name>
</gene>
<evidence type="ECO:0000313" key="16">
    <source>
        <dbReference type="EMBL" id="TPX49414.1"/>
    </source>
</evidence>
<dbReference type="InterPro" id="IPR039505">
    <property type="entry name" value="DRC1/2_N"/>
</dbReference>
<keyword evidence="7" id="KW-0966">Cell projection</keyword>
<dbReference type="OrthoDB" id="7760980at2759"/>
<feature type="compositionally biased region" description="Basic and acidic residues" evidence="13">
    <location>
        <begin position="375"/>
        <end position="387"/>
    </location>
</feature>
<keyword evidence="2" id="KW-0963">Cytoplasm</keyword>
<dbReference type="EMBL" id="QEAM01000034">
    <property type="protein sequence ID" value="TPX49414.1"/>
    <property type="molecule type" value="Genomic_DNA"/>
</dbReference>
<organism evidence="16 18">
    <name type="scientific">Synchytrium endobioticum</name>
    <dbReference type="NCBI Taxonomy" id="286115"/>
    <lineage>
        <taxon>Eukaryota</taxon>
        <taxon>Fungi</taxon>
        <taxon>Fungi incertae sedis</taxon>
        <taxon>Chytridiomycota</taxon>
        <taxon>Chytridiomycota incertae sedis</taxon>
        <taxon>Chytridiomycetes</taxon>
        <taxon>Synchytriales</taxon>
        <taxon>Synchytriaceae</taxon>
        <taxon>Synchytrium</taxon>
    </lineage>
</organism>
<comment type="caution">
    <text evidence="16">The sequence shown here is derived from an EMBL/GenBank/DDBJ whole genome shotgun (WGS) entry which is preliminary data.</text>
</comment>
<protein>
    <recommendedName>
        <fullName evidence="10">Dynein regulatory complex subunit 2</fullName>
    </recommendedName>
</protein>
<evidence type="ECO:0000256" key="5">
    <source>
        <dbReference type="ARBA" id="ARBA00023069"/>
    </source>
</evidence>
<dbReference type="PANTHER" id="PTHR21625">
    <property type="entry name" value="NYD-SP28 PROTEIN"/>
    <property type="match status" value="1"/>
</dbReference>
<evidence type="ECO:0000256" key="2">
    <source>
        <dbReference type="ARBA" id="ARBA00022490"/>
    </source>
</evidence>
<evidence type="ECO:0000256" key="8">
    <source>
        <dbReference type="ARBA" id="ARBA00037841"/>
    </source>
</evidence>
<comment type="subcellular location">
    <subcellularLocation>
        <location evidence="1">Cytoplasm</location>
        <location evidence="1">Cytoskeleton</location>
        <location evidence="1">Flagellum axoneme</location>
    </subcellularLocation>
    <subcellularLocation>
        <location evidence="8">Cytoplasm</location>
        <location evidence="8">Cytoskeleton</location>
        <location evidence="8">Flagellum basal body</location>
    </subcellularLocation>
</comment>
<evidence type="ECO:0000256" key="7">
    <source>
        <dbReference type="ARBA" id="ARBA00023273"/>
    </source>
</evidence>
<keyword evidence="17" id="KW-1185">Reference proteome</keyword>
<accession>A0A507DCT9</accession>
<keyword evidence="5" id="KW-0969">Cilium</keyword>
<dbReference type="GO" id="GO:0060285">
    <property type="term" value="P:cilium-dependent cell motility"/>
    <property type="evidence" value="ECO:0007669"/>
    <property type="project" value="TreeGrafter"/>
</dbReference>
<keyword evidence="4 12" id="KW-0175">Coiled coil</keyword>
<evidence type="ECO:0000256" key="6">
    <source>
        <dbReference type="ARBA" id="ARBA00023212"/>
    </source>
</evidence>
<feature type="region of interest" description="Disordered" evidence="13">
    <location>
        <begin position="365"/>
        <end position="387"/>
    </location>
</feature>
<feature type="coiled-coil region" evidence="12">
    <location>
        <begin position="81"/>
        <end position="130"/>
    </location>
</feature>
<evidence type="ECO:0000256" key="11">
    <source>
        <dbReference type="ARBA" id="ARBA00045865"/>
    </source>
</evidence>
<evidence type="ECO:0000313" key="18">
    <source>
        <dbReference type="Proteomes" id="UP000320475"/>
    </source>
</evidence>
<dbReference type="EMBL" id="QEAN01000478">
    <property type="protein sequence ID" value="TPX35184.1"/>
    <property type="molecule type" value="Genomic_DNA"/>
</dbReference>
<evidence type="ECO:0000256" key="1">
    <source>
        <dbReference type="ARBA" id="ARBA00004611"/>
    </source>
</evidence>
<dbReference type="STRING" id="286115.A0A507DCT9"/>
<dbReference type="InterPro" id="IPR039750">
    <property type="entry name" value="DRC1/DRC2"/>
</dbReference>
<evidence type="ECO:0000256" key="12">
    <source>
        <dbReference type="SAM" id="Coils"/>
    </source>
</evidence>
<dbReference type="Pfam" id="PF14772">
    <property type="entry name" value="NYD-SP28"/>
    <property type="match status" value="1"/>
</dbReference>